<protein>
    <submittedName>
        <fullName evidence="1">Uncharacterized protein</fullName>
    </submittedName>
</protein>
<accession>A0ACC3T6A3</accession>
<gene>
    <name evidence="1" type="ORF">V1525DRAFT_339454</name>
</gene>
<dbReference type="EMBL" id="MU971347">
    <property type="protein sequence ID" value="KAK9239304.1"/>
    <property type="molecule type" value="Genomic_DNA"/>
</dbReference>
<keyword evidence="2" id="KW-1185">Reference proteome</keyword>
<comment type="caution">
    <text evidence="1">The sequence shown here is derived from an EMBL/GenBank/DDBJ whole genome shotgun (WGS) entry which is preliminary data.</text>
</comment>
<reference evidence="2" key="1">
    <citation type="journal article" date="2024" name="Front. Bioeng. Biotechnol.">
        <title>Genome-scale model development and genomic sequencing of the oleaginous clade Lipomyces.</title>
        <authorList>
            <person name="Czajka J.J."/>
            <person name="Han Y."/>
            <person name="Kim J."/>
            <person name="Mondo S.J."/>
            <person name="Hofstad B.A."/>
            <person name="Robles A."/>
            <person name="Haridas S."/>
            <person name="Riley R."/>
            <person name="LaButti K."/>
            <person name="Pangilinan J."/>
            <person name="Andreopoulos W."/>
            <person name="Lipzen A."/>
            <person name="Yan J."/>
            <person name="Wang M."/>
            <person name="Ng V."/>
            <person name="Grigoriev I.V."/>
            <person name="Spatafora J.W."/>
            <person name="Magnuson J.K."/>
            <person name="Baker S.E."/>
            <person name="Pomraning K.R."/>
        </authorList>
    </citation>
    <scope>NUCLEOTIDE SEQUENCE [LARGE SCALE GENOMIC DNA]</scope>
    <source>
        <strain evidence="2">CBS 7786</strain>
    </source>
</reference>
<proteinExistence type="predicted"/>
<evidence type="ECO:0000313" key="1">
    <source>
        <dbReference type="EMBL" id="KAK9239304.1"/>
    </source>
</evidence>
<name>A0ACC3T6A3_LIPKO</name>
<dbReference type="Proteomes" id="UP001433508">
    <property type="component" value="Unassembled WGS sequence"/>
</dbReference>
<sequence>MQTGFGQTITTAVADEPKLQTVVVCFSRYLNNFVDWVSYRYKLLSPSFLLGIPNIIYLSNTDSSDVLTKIQPKLINVYKGAPSVLISPLTSFILSWLETRGYLPRFIGWVPIFRRCEYVSLEQGDRYVTVDTLSESQKSRLYVAKGDCFSGSRLNQRTCPDLIVVYYDPSGPSGITSRMMENVRRVASVVNVPILILSDAEQQVQTDFDFIAERASMGRRLSKLCRGTDSSLSISIANLTEMDDHDIYNALISASRSDTTVDSRSIATNILNRVSNSCVYERTIWKRLIIGAVIAFISVCLHTFCPPVPYGLQLQQTDFRFHVISKNSILIKAPAVMRRSVSFWRPSVSLVSHDIDVDAVRYAYGECVPNASVSKIFGDEAVVTLDRKDAWGDINITISSMEFKKWYIVNLGEKEYANNYEDAHDSKLRSPRTRTTAERADLVRVSSEQLHTHVVKPAAEVMSDRIAGELLRKLGVSIAEHYSDYSRALDWTALLKGYQGSMVLLAKRGNQGAMFVKTQCDTAKELSSKGAMELSHVLSDIAKRSGDDAASLWGSFYTSWQNAKVSMKPTLSSVSGKLKGLNSKVYEKYLHCHLVKIKSPVSNAGNAHKKLVNACNKFVEGFKAARDDAMSMHHKNKVLASKKAKKVFKKYVKNKKKSKLV</sequence>
<evidence type="ECO:0000313" key="2">
    <source>
        <dbReference type="Proteomes" id="UP001433508"/>
    </source>
</evidence>
<organism evidence="1 2">
    <name type="scientific">Lipomyces kononenkoae</name>
    <name type="common">Yeast</name>
    <dbReference type="NCBI Taxonomy" id="34357"/>
    <lineage>
        <taxon>Eukaryota</taxon>
        <taxon>Fungi</taxon>
        <taxon>Dikarya</taxon>
        <taxon>Ascomycota</taxon>
        <taxon>Saccharomycotina</taxon>
        <taxon>Lipomycetes</taxon>
        <taxon>Lipomycetales</taxon>
        <taxon>Lipomycetaceae</taxon>
        <taxon>Lipomyces</taxon>
    </lineage>
</organism>